<gene>
    <name evidence="1" type="primary">WBGene00282399</name>
</gene>
<accession>A0A8R1Z1Z3</accession>
<protein>
    <submittedName>
        <fullName evidence="1">Uncharacterized protein</fullName>
    </submittedName>
</protein>
<reference evidence="2" key="1">
    <citation type="journal article" date="2008" name="Nat. Genet.">
        <title>The Pristionchus pacificus genome provides a unique perspective on nematode lifestyle and parasitism.</title>
        <authorList>
            <person name="Dieterich C."/>
            <person name="Clifton S.W."/>
            <person name="Schuster L.N."/>
            <person name="Chinwalla A."/>
            <person name="Delehaunty K."/>
            <person name="Dinkelacker I."/>
            <person name="Fulton L."/>
            <person name="Fulton R."/>
            <person name="Godfrey J."/>
            <person name="Minx P."/>
            <person name="Mitreva M."/>
            <person name="Roeseler W."/>
            <person name="Tian H."/>
            <person name="Witte H."/>
            <person name="Yang S.P."/>
            <person name="Wilson R.K."/>
            <person name="Sommer R.J."/>
        </authorList>
    </citation>
    <scope>NUCLEOTIDE SEQUENCE [LARGE SCALE GENOMIC DNA]</scope>
    <source>
        <strain evidence="2">PS312</strain>
    </source>
</reference>
<dbReference type="EnsemblMetazoa" id="PPA44030.1">
    <property type="protein sequence ID" value="PPA44030.1"/>
    <property type="gene ID" value="WBGene00282399"/>
</dbReference>
<keyword evidence="2" id="KW-1185">Reference proteome</keyword>
<proteinExistence type="predicted"/>
<dbReference type="AlphaFoldDB" id="A0A2A6BMR8"/>
<accession>A0A2A6BMR8</accession>
<organism evidence="1 2">
    <name type="scientific">Pristionchus pacificus</name>
    <name type="common">Parasitic nematode worm</name>
    <dbReference type="NCBI Taxonomy" id="54126"/>
    <lineage>
        <taxon>Eukaryota</taxon>
        <taxon>Metazoa</taxon>
        <taxon>Ecdysozoa</taxon>
        <taxon>Nematoda</taxon>
        <taxon>Chromadorea</taxon>
        <taxon>Rhabditida</taxon>
        <taxon>Rhabditina</taxon>
        <taxon>Diplogasteromorpha</taxon>
        <taxon>Diplogasteroidea</taxon>
        <taxon>Neodiplogasteridae</taxon>
        <taxon>Pristionchus</taxon>
    </lineage>
</organism>
<evidence type="ECO:0000313" key="2">
    <source>
        <dbReference type="Proteomes" id="UP000005239"/>
    </source>
</evidence>
<evidence type="ECO:0000313" key="1">
    <source>
        <dbReference type="EnsemblMetazoa" id="PPA44030.1"/>
    </source>
</evidence>
<dbReference type="Proteomes" id="UP000005239">
    <property type="component" value="Unassembled WGS sequence"/>
</dbReference>
<name>A0A2A6BMR8_PRIPA</name>
<reference evidence="1" key="2">
    <citation type="submission" date="2022-06" db="UniProtKB">
        <authorList>
            <consortium name="EnsemblMetazoa"/>
        </authorList>
    </citation>
    <scope>IDENTIFICATION</scope>
    <source>
        <strain evidence="1">PS312</strain>
    </source>
</reference>
<sequence length="125" mass="14181">MSVDVVESVLAAARIQGKKEDGWDEINRRNESLLEDTVAEGNEFQRLITIGDVLRKDLNSNIPYLSLIGLAHIRVDIVGALHRIDLSKTTYDEVFNLHFIHLIPHSFLFDFLLEHLLKRLSSGSS</sequence>